<comment type="caution">
    <text evidence="5">The sequence shown here is derived from an EMBL/GenBank/DDBJ whole genome shotgun (WGS) entry which is preliminary data.</text>
</comment>
<dbReference type="InterPro" id="IPR025736">
    <property type="entry name" value="PucR_C-HTH_dom"/>
</dbReference>
<evidence type="ECO:0000256" key="1">
    <source>
        <dbReference type="ARBA" id="ARBA00006754"/>
    </source>
</evidence>
<accession>A0A4V3I617</accession>
<gene>
    <name evidence="5" type="ORF">E3O23_17205</name>
</gene>
<evidence type="ECO:0000259" key="2">
    <source>
        <dbReference type="Pfam" id="PF07905"/>
    </source>
</evidence>
<feature type="domain" description="PucR C-terminal helix-turn-helix" evidence="3">
    <location>
        <begin position="454"/>
        <end position="511"/>
    </location>
</feature>
<dbReference type="OrthoDB" id="8450798at2"/>
<dbReference type="Proteomes" id="UP000297866">
    <property type="component" value="Unassembled WGS sequence"/>
</dbReference>
<dbReference type="InterPro" id="IPR012914">
    <property type="entry name" value="PucR_dom"/>
</dbReference>
<dbReference type="InterPro" id="IPR041522">
    <property type="entry name" value="CdaR_GGDEF"/>
</dbReference>
<dbReference type="Pfam" id="PF17853">
    <property type="entry name" value="GGDEF_2"/>
    <property type="match status" value="1"/>
</dbReference>
<dbReference type="Pfam" id="PF07905">
    <property type="entry name" value="PucR"/>
    <property type="match status" value="1"/>
</dbReference>
<sequence length="514" mass="54472">MLPTLRRLLARPELSLRLLTPEGDLPPGSLDQGLEWVHSSDLADPTPFLSPSQVLLTTGTQFTSDAPGEAFSRGYVARLRERGITGLGFGTEVVREGTPDALVAACLADGLPLFEVPYRTPFIAVARAAGDMVAEERFARHTWTLGAQRAIALAALRPDGLGATLSELSRQLGHWVALFDATGGLDRVFPRDAFARSGVGGPSDMLQREAALLLRRGQRASSTVVDGGESVTLQTLGRGGQLRGVLALGGQVELDPAGQEVVTSVVALAGLALEQNSALGRARGKLRSGLLQALLGGSVELVQSIIGDLWGPLPAAPVRIAAIGTGRDGLEDLIELLELRVEARPGQLFFARQRAMIVLLVDRTTGPLLTELSTAFGLHIGVSDPAEYGALPRALAQAERALERSRDGAPAVLEFEIVSRQGVLAYLARTDAGDVGRATLEPLVRHDAERGTELLASVRVWLEHNGQYGPAADVLGVHRHTLRARIGQAEQVLGRDLAAFPARADLWAAFVAAG</sequence>
<feature type="domain" description="Purine catabolism PurC-like" evidence="2">
    <location>
        <begin position="29"/>
        <end position="129"/>
    </location>
</feature>
<protein>
    <submittedName>
        <fullName evidence="5">PucR family transcriptional regulator</fullName>
    </submittedName>
</protein>
<reference evidence="5 6" key="1">
    <citation type="submission" date="2019-03" db="EMBL/GenBank/DDBJ databases">
        <title>Genomics of glacier-inhabiting Cryobacterium strains.</title>
        <authorList>
            <person name="Liu Q."/>
            <person name="Xin Y.-H."/>
        </authorList>
    </citation>
    <scope>NUCLEOTIDE SEQUENCE [LARGE SCALE GENOMIC DNA]</scope>
    <source>
        <strain evidence="5 6">Sr47</strain>
    </source>
</reference>
<dbReference type="AlphaFoldDB" id="A0A4V3I617"/>
<keyword evidence="6" id="KW-1185">Reference proteome</keyword>
<evidence type="ECO:0000259" key="4">
    <source>
        <dbReference type="Pfam" id="PF17853"/>
    </source>
</evidence>
<dbReference type="InterPro" id="IPR042070">
    <property type="entry name" value="PucR_C-HTH_sf"/>
</dbReference>
<dbReference type="InterPro" id="IPR051448">
    <property type="entry name" value="CdaR-like_regulators"/>
</dbReference>
<comment type="similarity">
    <text evidence="1">Belongs to the CdaR family.</text>
</comment>
<evidence type="ECO:0000313" key="6">
    <source>
        <dbReference type="Proteomes" id="UP000297866"/>
    </source>
</evidence>
<dbReference type="Pfam" id="PF13556">
    <property type="entry name" value="HTH_30"/>
    <property type="match status" value="1"/>
</dbReference>
<feature type="domain" description="CdaR GGDEF-like" evidence="4">
    <location>
        <begin position="316"/>
        <end position="403"/>
    </location>
</feature>
<dbReference type="PANTHER" id="PTHR33744:SF1">
    <property type="entry name" value="DNA-BINDING TRANSCRIPTIONAL ACTIVATOR ADER"/>
    <property type="match status" value="1"/>
</dbReference>
<dbReference type="EMBL" id="SOEZ01000079">
    <property type="protein sequence ID" value="TFB46523.1"/>
    <property type="molecule type" value="Genomic_DNA"/>
</dbReference>
<proteinExistence type="inferred from homology"/>
<name>A0A4V3I617_9MICO</name>
<dbReference type="RefSeq" id="WP_134493184.1">
    <property type="nucleotide sequence ID" value="NZ_SOEZ01000079.1"/>
</dbReference>
<evidence type="ECO:0000259" key="3">
    <source>
        <dbReference type="Pfam" id="PF13556"/>
    </source>
</evidence>
<evidence type="ECO:0000313" key="5">
    <source>
        <dbReference type="EMBL" id="TFB46523.1"/>
    </source>
</evidence>
<organism evidence="5 6">
    <name type="scientific">Cryobacterium tagatosivorans</name>
    <dbReference type="NCBI Taxonomy" id="1259199"/>
    <lineage>
        <taxon>Bacteria</taxon>
        <taxon>Bacillati</taxon>
        <taxon>Actinomycetota</taxon>
        <taxon>Actinomycetes</taxon>
        <taxon>Micrococcales</taxon>
        <taxon>Microbacteriaceae</taxon>
        <taxon>Cryobacterium</taxon>
    </lineage>
</organism>
<dbReference type="PANTHER" id="PTHR33744">
    <property type="entry name" value="CARBOHYDRATE DIACID REGULATOR"/>
    <property type="match status" value="1"/>
</dbReference>
<dbReference type="Gene3D" id="1.10.10.2840">
    <property type="entry name" value="PucR C-terminal helix-turn-helix domain"/>
    <property type="match status" value="1"/>
</dbReference>